<evidence type="ECO:0000313" key="15">
    <source>
        <dbReference type="Proteomes" id="UP000264353"/>
    </source>
</evidence>
<proteinExistence type="inferred from homology"/>
<keyword evidence="3" id="KW-0328">Glycosyltransferase</keyword>
<evidence type="ECO:0000256" key="13">
    <source>
        <dbReference type="RuleBase" id="RU362027"/>
    </source>
</evidence>
<dbReference type="GO" id="GO:0071555">
    <property type="term" value="P:cell wall organization"/>
    <property type="evidence" value="ECO:0007669"/>
    <property type="project" value="UniProtKB-KW"/>
</dbReference>
<evidence type="ECO:0000256" key="9">
    <source>
        <dbReference type="ARBA" id="ARBA00023136"/>
    </source>
</evidence>
<dbReference type="CDD" id="cd02537">
    <property type="entry name" value="GT8_Glycogenin"/>
    <property type="match status" value="1"/>
</dbReference>
<dbReference type="Gene3D" id="3.90.550.10">
    <property type="entry name" value="Spore Coat Polysaccharide Biosynthesis Protein SpsA, Chain A"/>
    <property type="match status" value="1"/>
</dbReference>
<dbReference type="SUPFAM" id="SSF53448">
    <property type="entry name" value="Nucleotide-diphospho-sugar transferases"/>
    <property type="match status" value="1"/>
</dbReference>
<keyword evidence="11" id="KW-0961">Cell wall biogenesis/degradation</keyword>
<organism evidence="14 15">
    <name type="scientific">Brassica campestris</name>
    <name type="common">Field mustard</name>
    <dbReference type="NCBI Taxonomy" id="3711"/>
    <lineage>
        <taxon>Eukaryota</taxon>
        <taxon>Viridiplantae</taxon>
        <taxon>Streptophyta</taxon>
        <taxon>Embryophyta</taxon>
        <taxon>Tracheophyta</taxon>
        <taxon>Spermatophyta</taxon>
        <taxon>Magnoliopsida</taxon>
        <taxon>eudicotyledons</taxon>
        <taxon>Gunneridae</taxon>
        <taxon>Pentapetalae</taxon>
        <taxon>rosids</taxon>
        <taxon>malvids</taxon>
        <taxon>Brassicales</taxon>
        <taxon>Brassicaceae</taxon>
        <taxon>Brassiceae</taxon>
        <taxon>Brassica</taxon>
    </lineage>
</organism>
<keyword evidence="6" id="KW-0479">Metal-binding</keyword>
<dbReference type="GO" id="GO:0000139">
    <property type="term" value="C:Golgi membrane"/>
    <property type="evidence" value="ECO:0007669"/>
    <property type="project" value="UniProtKB-SubCell"/>
</dbReference>
<keyword evidence="8" id="KW-1133">Transmembrane helix</keyword>
<accession>A0A398ACA2</accession>
<evidence type="ECO:0000256" key="11">
    <source>
        <dbReference type="ARBA" id="ARBA00023316"/>
    </source>
</evidence>
<dbReference type="EMBL" id="CM010629">
    <property type="protein sequence ID" value="RID75115.1"/>
    <property type="molecule type" value="Genomic_DNA"/>
</dbReference>
<comment type="cofactor">
    <cofactor evidence="1">
        <name>Mn(2+)</name>
        <dbReference type="ChEBI" id="CHEBI:29035"/>
    </cofactor>
</comment>
<reference evidence="14 15" key="1">
    <citation type="submission" date="2018-06" db="EMBL/GenBank/DDBJ databases">
        <title>WGS assembly of Brassica rapa FPsc.</title>
        <authorList>
            <person name="Bowman J."/>
            <person name="Kohchi T."/>
            <person name="Yamato K."/>
            <person name="Jenkins J."/>
            <person name="Shu S."/>
            <person name="Ishizaki K."/>
            <person name="Yamaoka S."/>
            <person name="Nishihama R."/>
            <person name="Nakamura Y."/>
            <person name="Berger F."/>
            <person name="Adam C."/>
            <person name="Aki S."/>
            <person name="Althoff F."/>
            <person name="Araki T."/>
            <person name="Arteaga-Vazquez M."/>
            <person name="Balasubrmanian S."/>
            <person name="Bauer D."/>
            <person name="Boehm C."/>
            <person name="Briginshaw L."/>
            <person name="Caballero-Perez J."/>
            <person name="Catarino B."/>
            <person name="Chen F."/>
            <person name="Chiyoda S."/>
            <person name="Chovatia M."/>
            <person name="Davies K."/>
            <person name="Delmans M."/>
            <person name="Demura T."/>
            <person name="Dierschke T."/>
            <person name="Dolan L."/>
            <person name="Dorantes-Acosta A."/>
            <person name="Eklund D."/>
            <person name="Florent S."/>
            <person name="Flores-Sandoval E."/>
            <person name="Fujiyama A."/>
            <person name="Fukuzawa H."/>
            <person name="Galik B."/>
            <person name="Grimanelli D."/>
            <person name="Grimwood J."/>
            <person name="Grossniklaus U."/>
            <person name="Hamada T."/>
            <person name="Haseloff J."/>
            <person name="Hetherington A."/>
            <person name="Higo A."/>
            <person name="Hirakawa Y."/>
            <person name="Hundley H."/>
            <person name="Ikeda Y."/>
            <person name="Inoue K."/>
            <person name="Inoue S."/>
            <person name="Ishida S."/>
            <person name="Jia Q."/>
            <person name="Kakita M."/>
            <person name="Kanazawa T."/>
            <person name="Kawai Y."/>
            <person name="Kawashima T."/>
            <person name="Kennedy M."/>
            <person name="Kinose K."/>
            <person name="Kinoshita T."/>
            <person name="Kohara Y."/>
            <person name="Koide E."/>
            <person name="Komatsu K."/>
            <person name="Kopischke S."/>
            <person name="Kubo M."/>
            <person name="Kyozuka J."/>
            <person name="Lagercrantz U."/>
            <person name="Lin S."/>
            <person name="Lindquist E."/>
            <person name="Lipzen A."/>
            <person name="Lu C."/>
            <person name="Luna E."/>
            <person name="Martienssen R."/>
            <person name="Minamino N."/>
            <person name="Mizutani M."/>
            <person name="Mizutani M."/>
            <person name="Mochizuki N."/>
            <person name="Monte I."/>
            <person name="Mosher R."/>
            <person name="Nagasaki H."/>
            <person name="Nakagami H."/>
            <person name="Naramoto S."/>
            <person name="Nishitani K."/>
            <person name="Ohtani M."/>
            <person name="Okamoto T."/>
            <person name="Okumura M."/>
            <person name="Phillips J."/>
            <person name="Pollak B."/>
            <person name="Reinders A."/>
            <person name="Roevekamp M."/>
            <person name="Sano R."/>
            <person name="Sawa S."/>
            <person name="Schmid M."/>
            <person name="Shirakawa M."/>
            <person name="Solano R."/>
            <person name="Spunde A."/>
            <person name="Suetsugu N."/>
            <person name="Sugano S."/>
            <person name="Sugiyama A."/>
            <person name="Sun R."/>
            <person name="Suzuki Y."/>
            <person name="Takenaka M."/>
            <person name="Takezawa D."/>
            <person name="Tomogane H."/>
            <person name="Tsuzuki M."/>
            <person name="Ueda T."/>
            <person name="Umeda M."/>
            <person name="Ward J."/>
            <person name="Watanabe Y."/>
            <person name="Yazaki K."/>
            <person name="Yokoyama R."/>
            <person name="Yoshitake Y."/>
            <person name="Yotsui I."/>
            <person name="Zachgo S."/>
            <person name="Schmutz J."/>
        </authorList>
    </citation>
    <scope>NUCLEOTIDE SEQUENCE [LARGE SCALE GENOMIC DNA]</scope>
    <source>
        <strain evidence="15">cv. B-3</strain>
    </source>
</reference>
<dbReference type="Proteomes" id="UP000264353">
    <property type="component" value="Chromosome A2"/>
</dbReference>
<evidence type="ECO:0000256" key="5">
    <source>
        <dbReference type="ARBA" id="ARBA00022692"/>
    </source>
</evidence>
<evidence type="ECO:0000256" key="2">
    <source>
        <dbReference type="ARBA" id="ARBA00004323"/>
    </source>
</evidence>
<dbReference type="FunFam" id="3.90.550.10:FF:000018">
    <property type="entry name" value="Hexosyltransferase"/>
    <property type="match status" value="1"/>
</dbReference>
<keyword evidence="4" id="KW-0808">Transferase</keyword>
<dbReference type="InterPro" id="IPR050587">
    <property type="entry name" value="GNT1/Glycosyltrans_8"/>
</dbReference>
<evidence type="ECO:0000313" key="14">
    <source>
        <dbReference type="EMBL" id="RID75115.1"/>
    </source>
</evidence>
<dbReference type="AlphaFoldDB" id="A0A398ACA2"/>
<dbReference type="InterPro" id="IPR002495">
    <property type="entry name" value="Glyco_trans_8"/>
</dbReference>
<dbReference type="Pfam" id="PF01501">
    <property type="entry name" value="Glyco_transf_8"/>
    <property type="match status" value="1"/>
</dbReference>
<evidence type="ECO:0000256" key="10">
    <source>
        <dbReference type="ARBA" id="ARBA00023211"/>
    </source>
</evidence>
<dbReference type="EC" id="2.4.1.-" evidence="13"/>
<dbReference type="GO" id="GO:0046872">
    <property type="term" value="F:metal ion binding"/>
    <property type="evidence" value="ECO:0007669"/>
    <property type="project" value="UniProtKB-KW"/>
</dbReference>
<dbReference type="GO" id="GO:0016757">
    <property type="term" value="F:glycosyltransferase activity"/>
    <property type="evidence" value="ECO:0007669"/>
    <property type="project" value="UniProtKB-KW"/>
</dbReference>
<gene>
    <name evidence="14" type="ORF">BRARA_B02173</name>
</gene>
<dbReference type="PANTHER" id="PTHR11183">
    <property type="entry name" value="GLYCOGENIN SUBFAMILY MEMBER"/>
    <property type="match status" value="1"/>
</dbReference>
<dbReference type="InterPro" id="IPR029044">
    <property type="entry name" value="Nucleotide-diphossugar_trans"/>
</dbReference>
<keyword evidence="7" id="KW-0735">Signal-anchor</keyword>
<keyword evidence="9" id="KW-0472">Membrane</keyword>
<evidence type="ECO:0000256" key="3">
    <source>
        <dbReference type="ARBA" id="ARBA00022676"/>
    </source>
</evidence>
<protein>
    <recommendedName>
        <fullName evidence="13">Hexosyltransferase</fullName>
        <ecNumber evidence="13">2.4.1.-</ecNumber>
    </recommendedName>
</protein>
<keyword evidence="5" id="KW-0812">Transmembrane</keyword>
<keyword evidence="10" id="KW-0464">Manganese</keyword>
<comment type="subcellular location">
    <subcellularLocation>
        <location evidence="2">Golgi apparatus membrane</location>
        <topology evidence="2">Single-pass type II membrane protein</topology>
    </subcellularLocation>
</comment>
<sequence>MFCSQILSSYCVFLSYSDKRSKRRFVSETSVHSKFSTLKPVLVVTMLVALFTLYHSPPLQIVESTSSFVILEPNIATDLRYISTAEINWNHMSHIVKSYLPSRSEYQGTGFLNVKNMEIDQWKEVMKFGYEHIDLHLDHAADNITWDSLYPEWIDEAEKFQVPICPSLPWVQVPGKPRIDLVVTKLPCNVSGTWSRDVVRLHLQLAVARVASSSKGLHDVHVILVTGFFPIPNLFTGQELVTRQGNTWLYKPNLSQLRQKLQLPIGSCELFVPLQAKGQYSVVGMGFSVRVSYFKYFGYDPFKNRRNFGLGRLGYVCGATAAAQSIRMSGSTHDLVILVDDSITEHHRNGLESAGWKIQMFQRIRNPKVKPNTYNEWNYSKFCLWQLSEYDKIIFVDADMLILRNIYFLFEFPEISAMGNDGTLFNSGLMVVEPSNVTFKLLMDHMDEVVSYNGGDQGYLKEIFTWWHHIPKHMNFLKHFWAGDKPKINRLKTKLFGFDPPVLYVVHYLGYNKPWLCFRDYDCNWNVEGYHQFASDEAHKTWWRVHDAMPERLQRFCLLRSEQKAKLDWDRRQTDKGKYIDGHWKIKIEDNRLETCFETFCNWEIMLLNWGETNTTGNSSIAASSPSLKTAAKTSL</sequence>
<name>A0A398ACA2_BRACM</name>
<evidence type="ECO:0000256" key="7">
    <source>
        <dbReference type="ARBA" id="ARBA00022968"/>
    </source>
</evidence>
<evidence type="ECO:0000256" key="1">
    <source>
        <dbReference type="ARBA" id="ARBA00001936"/>
    </source>
</evidence>
<evidence type="ECO:0000256" key="12">
    <source>
        <dbReference type="ARBA" id="ARBA00038162"/>
    </source>
</evidence>
<evidence type="ECO:0000256" key="8">
    <source>
        <dbReference type="ARBA" id="ARBA00022989"/>
    </source>
</evidence>
<evidence type="ECO:0000256" key="6">
    <source>
        <dbReference type="ARBA" id="ARBA00022723"/>
    </source>
</evidence>
<comment type="similarity">
    <text evidence="12">Belongs to the glycosyltransferase 8 family. Glycogenin subfamily.</text>
</comment>
<evidence type="ECO:0000256" key="4">
    <source>
        <dbReference type="ARBA" id="ARBA00022679"/>
    </source>
</evidence>